<dbReference type="HAMAP" id="MF_01929">
    <property type="entry name" value="PurE_classI"/>
    <property type="match status" value="1"/>
</dbReference>
<keyword evidence="7" id="KW-1185">Reference proteome</keyword>
<organism evidence="6 7">
    <name type="scientific">Agreia bicolorata</name>
    <dbReference type="NCBI Taxonomy" id="110935"/>
    <lineage>
        <taxon>Bacteria</taxon>
        <taxon>Bacillati</taxon>
        <taxon>Actinomycetota</taxon>
        <taxon>Actinomycetes</taxon>
        <taxon>Micrococcales</taxon>
        <taxon>Microbacteriaceae</taxon>
        <taxon>Agreia</taxon>
    </lineage>
</organism>
<keyword evidence="1 3" id="KW-0658">Purine biosynthesis</keyword>
<dbReference type="InterPro" id="IPR000031">
    <property type="entry name" value="PurE_dom"/>
</dbReference>
<dbReference type="SMART" id="SM01001">
    <property type="entry name" value="AIRC"/>
    <property type="match status" value="1"/>
</dbReference>
<name>A0ABR5CEQ7_9MICO</name>
<dbReference type="PIRSF" id="PIRSF001338">
    <property type="entry name" value="AIR_carboxylase"/>
    <property type="match status" value="1"/>
</dbReference>
<dbReference type="Pfam" id="PF00731">
    <property type="entry name" value="AIRC"/>
    <property type="match status" value="1"/>
</dbReference>
<evidence type="ECO:0000259" key="5">
    <source>
        <dbReference type="SMART" id="SM01001"/>
    </source>
</evidence>
<feature type="binding site" evidence="3">
    <location>
        <position position="44"/>
    </location>
    <ligand>
        <name>substrate</name>
    </ligand>
</feature>
<feature type="binding site" evidence="3">
    <location>
        <position position="14"/>
    </location>
    <ligand>
        <name>substrate</name>
    </ligand>
</feature>
<dbReference type="Proteomes" id="UP000032503">
    <property type="component" value="Unassembled WGS sequence"/>
</dbReference>
<comment type="caution">
    <text evidence="6">The sequence shown here is derived from an EMBL/GenBank/DDBJ whole genome shotgun (WGS) entry which is preliminary data.</text>
</comment>
<dbReference type="Gene3D" id="3.40.50.1970">
    <property type="match status" value="1"/>
</dbReference>
<dbReference type="PANTHER" id="PTHR23046:SF2">
    <property type="entry name" value="PHOSPHORIBOSYLAMINOIMIDAZOLE CARBOXYLASE"/>
    <property type="match status" value="1"/>
</dbReference>
<dbReference type="NCBIfam" id="TIGR01162">
    <property type="entry name" value="purE"/>
    <property type="match status" value="1"/>
</dbReference>
<keyword evidence="2 3" id="KW-0413">Isomerase</keyword>
<dbReference type="EMBL" id="JYFC01000004">
    <property type="protein sequence ID" value="KJC64134.1"/>
    <property type="molecule type" value="Genomic_DNA"/>
</dbReference>
<comment type="function">
    <text evidence="3 4">Catalyzes the conversion of N5-carboxyaminoimidazole ribonucleotide (N5-CAIR) to 4-carboxy-5-aminoimidazole ribonucleotide (CAIR).</text>
</comment>
<accession>A0ABR5CEQ7</accession>
<evidence type="ECO:0000256" key="4">
    <source>
        <dbReference type="PIRNR" id="PIRNR001338"/>
    </source>
</evidence>
<sequence length="166" mass="17085">MPASMPLVGVVMGSDSDFSVMADAVAVLTDFGIAHEVQVVSAHRTPEKMIDYGRTARDRGLKVIIAGAGGAAHLPGMIAAVTTLPVVGVPVPLARLDGLDSLLSIVQMPAGIPVATVSIGGAKNAGLIAVSILSTFDDTLAGKLGDYREELTALVEQKNQDLQARL</sequence>
<comment type="pathway">
    <text evidence="3 4">Purine metabolism; IMP biosynthesis via de novo pathway; 5-amino-1-(5-phospho-D-ribosyl)imidazole-4-carboxylate from 5-amino-1-(5-phospho-D-ribosyl)imidazole (N5-CAIR route): step 2/2.</text>
</comment>
<gene>
    <name evidence="3" type="primary">purE</name>
    <name evidence="6" type="ORF">TZ00_11460</name>
</gene>
<dbReference type="InterPro" id="IPR024694">
    <property type="entry name" value="PurE_prokaryotes"/>
</dbReference>
<evidence type="ECO:0000256" key="2">
    <source>
        <dbReference type="ARBA" id="ARBA00023235"/>
    </source>
</evidence>
<dbReference type="SUPFAM" id="SSF52255">
    <property type="entry name" value="N5-CAIR mutase (phosphoribosylaminoimidazole carboxylase, PurE)"/>
    <property type="match status" value="1"/>
</dbReference>
<dbReference type="RefSeq" id="WP_044441821.1">
    <property type="nucleotide sequence ID" value="NZ_FUYG01000004.1"/>
</dbReference>
<reference evidence="6 7" key="1">
    <citation type="journal article" date="2001" name="Int. J. Syst. Evol. Microbiol.">
        <title>Agreia bicolorata gen. nov., sp. nov., to accommodate actinobacteria isolated from narrow reed grass infected by the nematode Heteroanguina graminophila.</title>
        <authorList>
            <person name="Evtushenko L.I."/>
            <person name="Dorofeeva L.V."/>
            <person name="Dobrovolskaya T.G."/>
            <person name="Streshinskaya G.M."/>
            <person name="Subbotin S.A."/>
            <person name="Tiedje J.M."/>
        </authorList>
    </citation>
    <scope>NUCLEOTIDE SEQUENCE [LARGE SCALE GENOMIC DNA]</scope>
    <source>
        <strain evidence="6 7">VKM Ac-1804</strain>
    </source>
</reference>
<dbReference type="EC" id="5.4.99.18" evidence="3 4"/>
<feature type="binding site" evidence="3">
    <location>
        <position position="17"/>
    </location>
    <ligand>
        <name>substrate</name>
    </ligand>
</feature>
<evidence type="ECO:0000313" key="6">
    <source>
        <dbReference type="EMBL" id="KJC64134.1"/>
    </source>
</evidence>
<feature type="domain" description="PurE" evidence="5">
    <location>
        <begin position="6"/>
        <end position="155"/>
    </location>
</feature>
<evidence type="ECO:0000256" key="3">
    <source>
        <dbReference type="HAMAP-Rule" id="MF_01929"/>
    </source>
</evidence>
<evidence type="ECO:0000256" key="1">
    <source>
        <dbReference type="ARBA" id="ARBA00022755"/>
    </source>
</evidence>
<dbReference type="InterPro" id="IPR033747">
    <property type="entry name" value="PurE_ClassI"/>
</dbReference>
<protein>
    <recommendedName>
        <fullName evidence="3 4">N5-carboxyaminoimidazole ribonucleotide mutase</fullName>
        <shortName evidence="3 4">N5-CAIR mutase</shortName>
        <ecNumber evidence="3 4">5.4.99.18</ecNumber>
    </recommendedName>
    <alternativeName>
        <fullName evidence="3">5-(carboxyamino)imidazole ribonucleotide mutase</fullName>
    </alternativeName>
</protein>
<evidence type="ECO:0000313" key="7">
    <source>
        <dbReference type="Proteomes" id="UP000032503"/>
    </source>
</evidence>
<comment type="catalytic activity">
    <reaction evidence="3 4">
        <text>5-carboxyamino-1-(5-phospho-D-ribosyl)imidazole + H(+) = 5-amino-1-(5-phospho-D-ribosyl)imidazole-4-carboxylate</text>
        <dbReference type="Rhea" id="RHEA:13193"/>
        <dbReference type="ChEBI" id="CHEBI:15378"/>
        <dbReference type="ChEBI" id="CHEBI:58730"/>
        <dbReference type="ChEBI" id="CHEBI:77657"/>
        <dbReference type="EC" id="5.4.99.18"/>
    </reaction>
</comment>
<proteinExistence type="inferred from homology"/>
<comment type="similarity">
    <text evidence="3">Belongs to the AIR carboxylase family. Class I subfamily.</text>
</comment>
<dbReference type="PANTHER" id="PTHR23046">
    <property type="entry name" value="PHOSPHORIBOSYLAMINOIMIDAZOLE CARBOXYLASE CATALYTIC SUBUNIT"/>
    <property type="match status" value="1"/>
</dbReference>